<dbReference type="InterPro" id="IPR023198">
    <property type="entry name" value="PGP-like_dom2"/>
</dbReference>
<dbReference type="EMBL" id="WWVX01000008">
    <property type="protein sequence ID" value="MZL70534.1"/>
    <property type="molecule type" value="Genomic_DNA"/>
</dbReference>
<proteinExistence type="predicted"/>
<dbReference type="PANTHER" id="PTHR18901">
    <property type="entry name" value="2-DEOXYGLUCOSE-6-PHOSPHATE PHOSPHATASE 2"/>
    <property type="match status" value="1"/>
</dbReference>
<keyword evidence="2" id="KW-1185">Reference proteome</keyword>
<name>A0ABW9WXK4_9FIRM</name>
<comment type="caution">
    <text evidence="1">The sequence shown here is derived from an EMBL/GenBank/DDBJ whole genome shotgun (WGS) entry which is preliminary data.</text>
</comment>
<dbReference type="SFLD" id="SFLDG01129">
    <property type="entry name" value="C1.5:_HAD__Beta-PGM__Phosphata"/>
    <property type="match status" value="1"/>
</dbReference>
<dbReference type="SFLD" id="SFLDS00003">
    <property type="entry name" value="Haloacid_Dehalogenase"/>
    <property type="match status" value="1"/>
</dbReference>
<evidence type="ECO:0000313" key="1">
    <source>
        <dbReference type="EMBL" id="MZL70534.1"/>
    </source>
</evidence>
<dbReference type="NCBIfam" id="TIGR01509">
    <property type="entry name" value="HAD-SF-IA-v3"/>
    <property type="match status" value="1"/>
</dbReference>
<accession>A0ABW9WXK4</accession>
<dbReference type="Gene3D" id="3.40.50.1000">
    <property type="entry name" value="HAD superfamily/HAD-like"/>
    <property type="match status" value="1"/>
</dbReference>
<evidence type="ECO:0000313" key="2">
    <source>
        <dbReference type="Proteomes" id="UP000474718"/>
    </source>
</evidence>
<dbReference type="SUPFAM" id="SSF56784">
    <property type="entry name" value="HAD-like"/>
    <property type="match status" value="1"/>
</dbReference>
<dbReference type="Gene3D" id="1.10.150.240">
    <property type="entry name" value="Putative phosphatase, domain 2"/>
    <property type="match status" value="1"/>
</dbReference>
<protein>
    <submittedName>
        <fullName evidence="1">HAD-IA family hydrolase</fullName>
    </submittedName>
</protein>
<dbReference type="InterPro" id="IPR006439">
    <property type="entry name" value="HAD-SF_hydro_IA"/>
</dbReference>
<reference evidence="1 2" key="1">
    <citation type="journal article" date="2019" name="Nat. Med.">
        <title>A library of human gut bacterial isolates paired with longitudinal multiomics data enables mechanistic microbiome research.</title>
        <authorList>
            <person name="Poyet M."/>
            <person name="Groussin M."/>
            <person name="Gibbons S.M."/>
            <person name="Avila-Pacheco J."/>
            <person name="Jiang X."/>
            <person name="Kearney S.M."/>
            <person name="Perrotta A.R."/>
            <person name="Berdy B."/>
            <person name="Zhao S."/>
            <person name="Lieberman T.D."/>
            <person name="Swanson P.K."/>
            <person name="Smith M."/>
            <person name="Roesemann S."/>
            <person name="Alexander J.E."/>
            <person name="Rich S.A."/>
            <person name="Livny J."/>
            <person name="Vlamakis H."/>
            <person name="Clish C."/>
            <person name="Bullock K."/>
            <person name="Deik A."/>
            <person name="Scott J."/>
            <person name="Pierce K.A."/>
            <person name="Xavier R.J."/>
            <person name="Alm E.J."/>
        </authorList>
    </citation>
    <scope>NUCLEOTIDE SEQUENCE [LARGE SCALE GENOMIC DNA]</scope>
    <source>
        <strain evidence="1 2">BIOML-A2</strain>
    </source>
</reference>
<dbReference type="GO" id="GO:0016787">
    <property type="term" value="F:hydrolase activity"/>
    <property type="evidence" value="ECO:0007669"/>
    <property type="project" value="UniProtKB-KW"/>
</dbReference>
<organism evidence="1 2">
    <name type="scientific">Bittarella massiliensis</name>
    <name type="common">ex Durand et al. 2017</name>
    <dbReference type="NCBI Taxonomy" id="1720313"/>
    <lineage>
        <taxon>Bacteria</taxon>
        <taxon>Bacillati</taxon>
        <taxon>Bacillota</taxon>
        <taxon>Clostridia</taxon>
        <taxon>Eubacteriales</taxon>
        <taxon>Oscillospiraceae</taxon>
        <taxon>Bittarella (ex Durand et al. 2017)</taxon>
    </lineage>
</organism>
<dbReference type="InterPro" id="IPR036412">
    <property type="entry name" value="HAD-like_sf"/>
</dbReference>
<dbReference type="Proteomes" id="UP000474718">
    <property type="component" value="Unassembled WGS sequence"/>
</dbReference>
<dbReference type="InterPro" id="IPR023214">
    <property type="entry name" value="HAD_sf"/>
</dbReference>
<sequence>MEMTPKAAAFDLDGTLLWTMDVWSGVGERYLVEQGVPGPGDLNERLTAMSLEQSAAWFAQELGVPYPPEEILRQIDGIVARRYRTAVRERGRAVILPGAEAYLQSLAAAGVPCCLATAVERETAEAVLDELGLRGYFAFVHSCTEAGCNKETPDFYASAAARLGAAPEETWVFEDAPHALAAARAAGCRTVAVTGGEGTVCVADRTIADYRELLL</sequence>
<gene>
    <name evidence="1" type="ORF">GT747_12325</name>
</gene>
<keyword evidence="1" id="KW-0378">Hydrolase</keyword>
<dbReference type="Pfam" id="PF00702">
    <property type="entry name" value="Hydrolase"/>
    <property type="match status" value="1"/>
</dbReference>
<dbReference type="PANTHER" id="PTHR18901:SF38">
    <property type="entry name" value="PSEUDOURIDINE-5'-PHOSPHATASE"/>
    <property type="match status" value="1"/>
</dbReference>